<protein>
    <submittedName>
        <fullName evidence="2">Uncharacterized protein</fullName>
    </submittedName>
</protein>
<evidence type="ECO:0000313" key="3">
    <source>
        <dbReference type="Proteomes" id="UP001418222"/>
    </source>
</evidence>
<dbReference type="Proteomes" id="UP001418222">
    <property type="component" value="Unassembled WGS sequence"/>
</dbReference>
<sequence>MDPKASAKAKRSHTQHGRKSHPTPAASVQKKKAAQAGSDQNARRPHSQTLPSNWDRYDAGELEDERAGGTTMAEGETAPKSRGASFAHLIEQARSQQHGTKAPAVVESLSFFDELTLDFMQGVSSTFTVRGKNLLSRCEDDNFVVDDDLTPSFEVPFLNLDLHALAAQLSKLKLSERLFIEADILPEDLPCEDSKGISSSLQSDALGAFNVARVFDSLHHSSPAKDIILQTVDKNINVFPHSNISQIHSDHENEQGAGGGDVQKSPGNMNEISLLKVGEAEEELDHLLESFRETNLSGSIQDSPLRRTPPEISFPDSMRTYRISNVKNAGLKNRNQTIEAELDSLLDHIHGSPVDRISDLKPQNLSFYQNSSIRDQVFSKNTAAALINDSIDVLLSETSPMPIMRKHAIAADPPLGADRPRLFTGSNSIDDVRADASVKGRLSDLGSGDVIDDFDSWIDTL</sequence>
<reference evidence="2 3" key="1">
    <citation type="journal article" date="2022" name="Nat. Plants">
        <title>Genomes of leafy and leafless Platanthera orchids illuminate the evolution of mycoheterotrophy.</title>
        <authorList>
            <person name="Li M.H."/>
            <person name="Liu K.W."/>
            <person name="Li Z."/>
            <person name="Lu H.C."/>
            <person name="Ye Q.L."/>
            <person name="Zhang D."/>
            <person name="Wang J.Y."/>
            <person name="Li Y.F."/>
            <person name="Zhong Z.M."/>
            <person name="Liu X."/>
            <person name="Yu X."/>
            <person name="Liu D.K."/>
            <person name="Tu X.D."/>
            <person name="Liu B."/>
            <person name="Hao Y."/>
            <person name="Liao X.Y."/>
            <person name="Jiang Y.T."/>
            <person name="Sun W.H."/>
            <person name="Chen J."/>
            <person name="Chen Y.Q."/>
            <person name="Ai Y."/>
            <person name="Zhai J.W."/>
            <person name="Wu S.S."/>
            <person name="Zhou Z."/>
            <person name="Hsiao Y.Y."/>
            <person name="Wu W.L."/>
            <person name="Chen Y.Y."/>
            <person name="Lin Y.F."/>
            <person name="Hsu J.L."/>
            <person name="Li C.Y."/>
            <person name="Wang Z.W."/>
            <person name="Zhao X."/>
            <person name="Zhong W.Y."/>
            <person name="Ma X.K."/>
            <person name="Ma L."/>
            <person name="Huang J."/>
            <person name="Chen G.Z."/>
            <person name="Huang M.Z."/>
            <person name="Huang L."/>
            <person name="Peng D.H."/>
            <person name="Luo Y.B."/>
            <person name="Zou S.Q."/>
            <person name="Chen S.P."/>
            <person name="Lan S."/>
            <person name="Tsai W.C."/>
            <person name="Van de Peer Y."/>
            <person name="Liu Z.J."/>
        </authorList>
    </citation>
    <scope>NUCLEOTIDE SEQUENCE [LARGE SCALE GENOMIC DNA]</scope>
    <source>
        <strain evidence="2">Lor287</strain>
    </source>
</reference>
<organism evidence="2 3">
    <name type="scientific">Platanthera zijinensis</name>
    <dbReference type="NCBI Taxonomy" id="2320716"/>
    <lineage>
        <taxon>Eukaryota</taxon>
        <taxon>Viridiplantae</taxon>
        <taxon>Streptophyta</taxon>
        <taxon>Embryophyta</taxon>
        <taxon>Tracheophyta</taxon>
        <taxon>Spermatophyta</taxon>
        <taxon>Magnoliopsida</taxon>
        <taxon>Liliopsida</taxon>
        <taxon>Asparagales</taxon>
        <taxon>Orchidaceae</taxon>
        <taxon>Orchidoideae</taxon>
        <taxon>Orchideae</taxon>
        <taxon>Orchidinae</taxon>
        <taxon>Platanthera</taxon>
    </lineage>
</organism>
<accession>A0AAP0BSS7</accession>
<dbReference type="EMBL" id="JBBWWQ010000004">
    <property type="protein sequence ID" value="KAK8948431.1"/>
    <property type="molecule type" value="Genomic_DNA"/>
</dbReference>
<evidence type="ECO:0000256" key="1">
    <source>
        <dbReference type="SAM" id="MobiDB-lite"/>
    </source>
</evidence>
<dbReference type="InterPro" id="IPR053342">
    <property type="entry name" value="Exosome_cofactor/PTGS_suppr"/>
</dbReference>
<feature type="region of interest" description="Disordered" evidence="1">
    <location>
        <begin position="1"/>
        <end position="59"/>
    </location>
</feature>
<feature type="compositionally biased region" description="Basic residues" evidence="1">
    <location>
        <begin position="7"/>
        <end position="21"/>
    </location>
</feature>
<proteinExistence type="predicted"/>
<name>A0AAP0BSS7_9ASPA</name>
<dbReference type="PANTHER" id="PTHR37260:SF2">
    <property type="entry name" value="PROTEIN ECERIFERUM 16"/>
    <property type="match status" value="1"/>
</dbReference>
<dbReference type="AlphaFoldDB" id="A0AAP0BSS7"/>
<gene>
    <name evidence="2" type="ORF">KSP39_PZI005472</name>
</gene>
<comment type="caution">
    <text evidence="2">The sequence shown here is derived from an EMBL/GenBank/DDBJ whole genome shotgun (WGS) entry which is preliminary data.</text>
</comment>
<dbReference type="PANTHER" id="PTHR37260">
    <property type="entry name" value="PHOSPHORELAY PROTEIN"/>
    <property type="match status" value="1"/>
</dbReference>
<evidence type="ECO:0000313" key="2">
    <source>
        <dbReference type="EMBL" id="KAK8948431.1"/>
    </source>
</evidence>
<keyword evidence="3" id="KW-1185">Reference proteome</keyword>